<keyword evidence="1" id="KW-1133">Transmembrane helix</keyword>
<sequence length="182" mass="21428">MPPVLWALIGVFIIIAYVIYWGISLTRYQYFEKNFEEGLLLYRLEFDSLDIDWTLGRTYGFMGGFVKVMDVDRLFVRGTLRSEESDSFRLSERKTMFMGVIRKSTNGFILEIRVSWTILFLFSIPSFLACLQFFTESSVWIQSLLASFIFLFFALIPFYYLKRGMLMEATFVCRQFSQGLPE</sequence>
<keyword evidence="1" id="KW-0812">Transmembrane</keyword>
<name>A0ABV5BJM4_9LEPT</name>
<feature type="transmembrane region" description="Helical" evidence="1">
    <location>
        <begin position="6"/>
        <end position="23"/>
    </location>
</feature>
<proteinExistence type="predicted"/>
<protein>
    <submittedName>
        <fullName evidence="2">Uncharacterized protein</fullName>
    </submittedName>
</protein>
<evidence type="ECO:0000313" key="3">
    <source>
        <dbReference type="Proteomes" id="UP001580391"/>
    </source>
</evidence>
<dbReference type="Proteomes" id="UP001580391">
    <property type="component" value="Unassembled WGS sequence"/>
</dbReference>
<feature type="transmembrane region" description="Helical" evidence="1">
    <location>
        <begin position="140"/>
        <end position="161"/>
    </location>
</feature>
<comment type="caution">
    <text evidence="2">The sequence shown here is derived from an EMBL/GenBank/DDBJ whole genome shotgun (WGS) entry which is preliminary data.</text>
</comment>
<dbReference type="EMBL" id="JBHILJ010000001">
    <property type="protein sequence ID" value="MFB5735508.1"/>
    <property type="molecule type" value="Genomic_DNA"/>
</dbReference>
<dbReference type="RefSeq" id="WP_375516576.1">
    <property type="nucleotide sequence ID" value="NZ_JBHILI010000001.1"/>
</dbReference>
<evidence type="ECO:0000313" key="2">
    <source>
        <dbReference type="EMBL" id="MFB5735508.1"/>
    </source>
</evidence>
<accession>A0ABV5BJM4</accession>
<gene>
    <name evidence="2" type="ORF">ACE5IX_03255</name>
</gene>
<organism evidence="2 3">
    <name type="scientific">Leptospira wolffii</name>
    <dbReference type="NCBI Taxonomy" id="409998"/>
    <lineage>
        <taxon>Bacteria</taxon>
        <taxon>Pseudomonadati</taxon>
        <taxon>Spirochaetota</taxon>
        <taxon>Spirochaetia</taxon>
        <taxon>Leptospirales</taxon>
        <taxon>Leptospiraceae</taxon>
        <taxon>Leptospira</taxon>
    </lineage>
</organism>
<keyword evidence="1" id="KW-0472">Membrane</keyword>
<reference evidence="2 3" key="1">
    <citation type="submission" date="2024-09" db="EMBL/GenBank/DDBJ databases">
        <title>Taxonomic and Genotyping Characterization of Leptospira Strains isolated from Multiple Sources in Colombia highlights the importance of intermediate species.</title>
        <authorList>
            <person name="Torres Higuera L."/>
            <person name="Rojas Tapias D."/>
            <person name="Jimenez Velasquez S."/>
            <person name="Renjifo Ibanez C."/>
        </authorList>
    </citation>
    <scope>NUCLEOTIDE SEQUENCE [LARGE SCALE GENOMIC DNA]</scope>
    <source>
        <strain evidence="2 3">Lep080</strain>
    </source>
</reference>
<evidence type="ECO:0000256" key="1">
    <source>
        <dbReference type="SAM" id="Phobius"/>
    </source>
</evidence>
<feature type="transmembrane region" description="Helical" evidence="1">
    <location>
        <begin position="112"/>
        <end position="134"/>
    </location>
</feature>
<keyword evidence="3" id="KW-1185">Reference proteome</keyword>